<evidence type="ECO:0000313" key="2">
    <source>
        <dbReference type="Proteomes" id="UP001437256"/>
    </source>
</evidence>
<keyword evidence="2" id="KW-1185">Reference proteome</keyword>
<reference evidence="1 2" key="1">
    <citation type="submission" date="2024-05" db="EMBL/GenBank/DDBJ databases">
        <title>A draft genome resource for the thread blight pathogen Marasmius tenuissimus strain MS-2.</title>
        <authorList>
            <person name="Yulfo-Soto G.E."/>
            <person name="Baruah I.K."/>
            <person name="Amoako-Attah I."/>
            <person name="Bukari Y."/>
            <person name="Meinhardt L.W."/>
            <person name="Bailey B.A."/>
            <person name="Cohen S.P."/>
        </authorList>
    </citation>
    <scope>NUCLEOTIDE SEQUENCE [LARGE SCALE GENOMIC DNA]</scope>
    <source>
        <strain evidence="1 2">MS-2</strain>
    </source>
</reference>
<gene>
    <name evidence="1" type="ORF">AAF712_002403</name>
</gene>
<dbReference type="EMBL" id="JBBXMP010000006">
    <property type="protein sequence ID" value="KAL0070564.1"/>
    <property type="molecule type" value="Genomic_DNA"/>
</dbReference>
<accession>A0ABR3AB47</accession>
<evidence type="ECO:0000313" key="1">
    <source>
        <dbReference type="EMBL" id="KAL0070564.1"/>
    </source>
</evidence>
<proteinExistence type="predicted"/>
<organism evidence="1 2">
    <name type="scientific">Marasmius tenuissimus</name>
    <dbReference type="NCBI Taxonomy" id="585030"/>
    <lineage>
        <taxon>Eukaryota</taxon>
        <taxon>Fungi</taxon>
        <taxon>Dikarya</taxon>
        <taxon>Basidiomycota</taxon>
        <taxon>Agaricomycotina</taxon>
        <taxon>Agaricomycetes</taxon>
        <taxon>Agaricomycetidae</taxon>
        <taxon>Agaricales</taxon>
        <taxon>Marasmiineae</taxon>
        <taxon>Marasmiaceae</taxon>
        <taxon>Marasmius</taxon>
    </lineage>
</organism>
<dbReference type="Proteomes" id="UP001437256">
    <property type="component" value="Unassembled WGS sequence"/>
</dbReference>
<sequence>MRHSIYTERYPACVKAGLDVGVGKRGLKLLVEDRLAGAVMQVVPVPSGHAKKGLTLHIPSFGEEDDPHFGKWYQTNPRTGIVSYVTPLSIRQTHPELFQGEGSIAQLLAARREVHELTDFSSRGTKTVRATKPRKTPYVGFRSREVIIPASVQKLVTATLNRGSAPAVATAKVQVYVMDGTVIRKVALAPDHHGRIRLSDFKVEMGQIGLEMGDRCEQYLTRWSQWVPVPWDTRLAADSASCIELRKSDWVRNV</sequence>
<comment type="caution">
    <text evidence="1">The sequence shown here is derived from an EMBL/GenBank/DDBJ whole genome shotgun (WGS) entry which is preliminary data.</text>
</comment>
<name>A0ABR3AB47_9AGAR</name>
<protein>
    <submittedName>
        <fullName evidence="1">Uncharacterized protein</fullName>
    </submittedName>
</protein>